<dbReference type="PANTHER" id="PTHR43033">
    <property type="entry name" value="TRNA(ILE)-LYSIDINE SYNTHASE-RELATED"/>
    <property type="match status" value="1"/>
</dbReference>
<name>A0A4V6ILR0_9BACT</name>
<dbReference type="PANTHER" id="PTHR43033:SF1">
    <property type="entry name" value="TRNA(ILE)-LYSIDINE SYNTHASE-RELATED"/>
    <property type="match status" value="1"/>
</dbReference>
<organism evidence="10 11">
    <name type="scientific">Desulfoluna butyratoxydans</name>
    <dbReference type="NCBI Taxonomy" id="231438"/>
    <lineage>
        <taxon>Bacteria</taxon>
        <taxon>Pseudomonadati</taxon>
        <taxon>Thermodesulfobacteriota</taxon>
        <taxon>Desulfobacteria</taxon>
        <taxon>Desulfobacterales</taxon>
        <taxon>Desulfolunaceae</taxon>
        <taxon>Desulfoluna</taxon>
    </lineage>
</organism>
<reference evidence="10 11" key="1">
    <citation type="submission" date="2019-03" db="EMBL/GenBank/DDBJ databases">
        <authorList>
            <person name="Nijsse B."/>
        </authorList>
    </citation>
    <scope>NUCLEOTIDE SEQUENCE [LARGE SCALE GENOMIC DNA]</scope>
    <source>
        <strain evidence="10">Desulfoluna butyratoxydans MSL71</strain>
    </source>
</reference>
<dbReference type="InterPro" id="IPR012094">
    <property type="entry name" value="tRNA_Ile_lys_synt"/>
</dbReference>
<dbReference type="AlphaFoldDB" id="A0A4V6ILR0"/>
<evidence type="ECO:0000313" key="11">
    <source>
        <dbReference type="Proteomes" id="UP000507962"/>
    </source>
</evidence>
<protein>
    <recommendedName>
        <fullName evidence="8">tRNA(Ile)-lysidine synthase</fullName>
        <ecNumber evidence="8">6.3.4.19</ecNumber>
    </recommendedName>
    <alternativeName>
        <fullName evidence="8">tRNA(Ile)-2-lysyl-cytidine synthase</fullName>
    </alternativeName>
    <alternativeName>
        <fullName evidence="8">tRNA(Ile)-lysidine synthetase</fullName>
    </alternativeName>
</protein>
<dbReference type="GO" id="GO:0005524">
    <property type="term" value="F:ATP binding"/>
    <property type="evidence" value="ECO:0007669"/>
    <property type="project" value="UniProtKB-KW"/>
</dbReference>
<gene>
    <name evidence="8" type="primary">tilS</name>
    <name evidence="10" type="ORF">MSL71_35510</name>
</gene>
<dbReference type="Gene3D" id="3.40.50.620">
    <property type="entry name" value="HUPs"/>
    <property type="match status" value="1"/>
</dbReference>
<evidence type="ECO:0000256" key="5">
    <source>
        <dbReference type="ARBA" id="ARBA00022741"/>
    </source>
</evidence>
<dbReference type="GO" id="GO:0005737">
    <property type="term" value="C:cytoplasm"/>
    <property type="evidence" value="ECO:0007669"/>
    <property type="project" value="UniProtKB-SubCell"/>
</dbReference>
<dbReference type="EMBL" id="CAADHO010000006">
    <property type="protein sequence ID" value="VFQ45888.1"/>
    <property type="molecule type" value="Genomic_DNA"/>
</dbReference>
<dbReference type="InterPro" id="IPR012796">
    <property type="entry name" value="Lysidine-tRNA-synth_C"/>
</dbReference>
<dbReference type="InterPro" id="IPR012795">
    <property type="entry name" value="tRNA_Ile_lys_synt_N"/>
</dbReference>
<accession>A0A4V6ILR0</accession>
<evidence type="ECO:0000256" key="7">
    <source>
        <dbReference type="ARBA" id="ARBA00048539"/>
    </source>
</evidence>
<dbReference type="GO" id="GO:0006400">
    <property type="term" value="P:tRNA modification"/>
    <property type="evidence" value="ECO:0007669"/>
    <property type="project" value="UniProtKB-UniRule"/>
</dbReference>
<dbReference type="Gene3D" id="1.20.59.20">
    <property type="match status" value="1"/>
</dbReference>
<dbReference type="SMART" id="SM00977">
    <property type="entry name" value="TilS_C"/>
    <property type="match status" value="1"/>
</dbReference>
<dbReference type="InterPro" id="IPR011063">
    <property type="entry name" value="TilS/TtcA_N"/>
</dbReference>
<comment type="subcellular location">
    <subcellularLocation>
        <location evidence="1 8">Cytoplasm</location>
    </subcellularLocation>
</comment>
<dbReference type="CDD" id="cd01992">
    <property type="entry name" value="TilS_N"/>
    <property type="match status" value="1"/>
</dbReference>
<sequence length="449" mass="48767">MALLHILHLLAPGLDLTLSVAHLNHGIRGEAADRDQAFSRQAAEDLGLPFVTQTMDVPALARQSGTGLEEAARDARRAFLREAALSCGARRIAVGHHKGDMAEQVLMNLLRGSGLKGLGAMDPVTSDGIIRPLMELSRNEITGWLSHRGIGHVTDASNSDTAYTRNRIRHRLIPMLEAEFNPSAVDTLARTASLLRDEEAWLRDLTESLFNDCTVSREDGHLELSASKLRGLHPAARNRVLRRSAAALCGSTRTLSAAHIQRLTELLDRGQPGHYADLSRGLRGIFTQGALHLTTETGNLRHTRPQLLSGVPAFSYEVPRPAPGESCTVHIAETGDRLTIGWAQAPDELATSRNACRVYVAPGSADFPLTIRNPRPGDRFRPQGGSGGRKLGRFFSDCGLEASLRSRVPLVFSKNTLIWVAGYRLDEAATPPSPGAPALEMVFHPYKKG</sequence>
<dbReference type="SUPFAM" id="SSF82829">
    <property type="entry name" value="MesJ substrate recognition domain-like"/>
    <property type="match status" value="1"/>
</dbReference>
<keyword evidence="3 8" id="KW-0436">Ligase</keyword>
<evidence type="ECO:0000256" key="2">
    <source>
        <dbReference type="ARBA" id="ARBA00022490"/>
    </source>
</evidence>
<dbReference type="NCBIfam" id="TIGR02432">
    <property type="entry name" value="lysidine_TilS_N"/>
    <property type="match status" value="1"/>
</dbReference>
<comment type="function">
    <text evidence="8">Ligates lysine onto the cytidine present at position 34 of the AUA codon-specific tRNA(Ile) that contains the anticodon CAU, in an ATP-dependent manner. Cytidine is converted to lysidine, thus changing the amino acid specificity of the tRNA from methionine to isoleucine.</text>
</comment>
<dbReference type="InterPro" id="IPR014729">
    <property type="entry name" value="Rossmann-like_a/b/a_fold"/>
</dbReference>
<keyword evidence="5" id="KW-0547">Nucleotide-binding</keyword>
<evidence type="ECO:0000259" key="9">
    <source>
        <dbReference type="SMART" id="SM00977"/>
    </source>
</evidence>
<dbReference type="NCBIfam" id="TIGR02433">
    <property type="entry name" value="lysidine_TilS_C"/>
    <property type="match status" value="1"/>
</dbReference>
<dbReference type="HAMAP" id="MF_01161">
    <property type="entry name" value="tRNA_Ile_lys_synt"/>
    <property type="match status" value="1"/>
</dbReference>
<dbReference type="InterPro" id="IPR015262">
    <property type="entry name" value="tRNA_Ile_lys_synt_subst-bd"/>
</dbReference>
<feature type="domain" description="Lysidine-tRNA(Ile) synthetase C-terminal" evidence="9">
    <location>
        <begin position="369"/>
        <end position="439"/>
    </location>
</feature>
<dbReference type="Proteomes" id="UP000507962">
    <property type="component" value="Unassembled WGS sequence"/>
</dbReference>
<keyword evidence="10" id="KW-0030">Aminoacyl-tRNA synthetase</keyword>
<dbReference type="EC" id="6.3.4.19" evidence="8"/>
<evidence type="ECO:0000313" key="10">
    <source>
        <dbReference type="EMBL" id="VFQ45888.1"/>
    </source>
</evidence>
<evidence type="ECO:0000256" key="3">
    <source>
        <dbReference type="ARBA" id="ARBA00022598"/>
    </source>
</evidence>
<dbReference type="Pfam" id="PF09179">
    <property type="entry name" value="TilS"/>
    <property type="match status" value="1"/>
</dbReference>
<dbReference type="SUPFAM" id="SSF52402">
    <property type="entry name" value="Adenine nucleotide alpha hydrolases-like"/>
    <property type="match status" value="1"/>
</dbReference>
<evidence type="ECO:0000256" key="1">
    <source>
        <dbReference type="ARBA" id="ARBA00004496"/>
    </source>
</evidence>
<dbReference type="SUPFAM" id="SSF56037">
    <property type="entry name" value="PheT/TilS domain"/>
    <property type="match status" value="1"/>
</dbReference>
<comment type="caution">
    <text evidence="8">Lacks conserved residue(s) required for the propagation of feature annotation.</text>
</comment>
<dbReference type="GO" id="GO:0032267">
    <property type="term" value="F:tRNA(Ile)-lysidine synthase activity"/>
    <property type="evidence" value="ECO:0007669"/>
    <property type="project" value="UniProtKB-EC"/>
</dbReference>
<proteinExistence type="inferred from homology"/>
<comment type="similarity">
    <text evidence="8">Belongs to the tRNA(Ile)-lysidine synthase family.</text>
</comment>
<evidence type="ECO:0000256" key="6">
    <source>
        <dbReference type="ARBA" id="ARBA00022840"/>
    </source>
</evidence>
<evidence type="ECO:0000256" key="8">
    <source>
        <dbReference type="HAMAP-Rule" id="MF_01161"/>
    </source>
</evidence>
<keyword evidence="11" id="KW-1185">Reference proteome</keyword>
<dbReference type="Pfam" id="PF01171">
    <property type="entry name" value="ATP_bind_3"/>
    <property type="match status" value="1"/>
</dbReference>
<keyword evidence="6" id="KW-0067">ATP-binding</keyword>
<comment type="catalytic activity">
    <reaction evidence="7 8">
        <text>cytidine(34) in tRNA(Ile2) + L-lysine + ATP = lysidine(34) in tRNA(Ile2) + AMP + diphosphate + H(+)</text>
        <dbReference type="Rhea" id="RHEA:43744"/>
        <dbReference type="Rhea" id="RHEA-COMP:10625"/>
        <dbReference type="Rhea" id="RHEA-COMP:10670"/>
        <dbReference type="ChEBI" id="CHEBI:15378"/>
        <dbReference type="ChEBI" id="CHEBI:30616"/>
        <dbReference type="ChEBI" id="CHEBI:32551"/>
        <dbReference type="ChEBI" id="CHEBI:33019"/>
        <dbReference type="ChEBI" id="CHEBI:82748"/>
        <dbReference type="ChEBI" id="CHEBI:83665"/>
        <dbReference type="ChEBI" id="CHEBI:456215"/>
        <dbReference type="EC" id="6.3.4.19"/>
    </reaction>
</comment>
<keyword evidence="2 8" id="KW-0963">Cytoplasm</keyword>
<keyword evidence="4 8" id="KW-0819">tRNA processing</keyword>
<dbReference type="Pfam" id="PF11734">
    <property type="entry name" value="TilS_C"/>
    <property type="match status" value="1"/>
</dbReference>
<dbReference type="GO" id="GO:0004812">
    <property type="term" value="F:aminoacyl-tRNA ligase activity"/>
    <property type="evidence" value="ECO:0007669"/>
    <property type="project" value="UniProtKB-KW"/>
</dbReference>
<evidence type="ECO:0000256" key="4">
    <source>
        <dbReference type="ARBA" id="ARBA00022694"/>
    </source>
</evidence>